<gene>
    <name evidence="8" type="ORF">M8H41_03060</name>
</gene>
<dbReference type="InterPro" id="IPR045229">
    <property type="entry name" value="TPP_enz"/>
</dbReference>
<dbReference type="InterPro" id="IPR000399">
    <property type="entry name" value="TPP-bd_CS"/>
</dbReference>
<feature type="domain" description="Thiamine pyrophosphate enzyme N-terminal TPP-binding" evidence="7">
    <location>
        <begin position="24"/>
        <end position="136"/>
    </location>
</feature>
<comment type="caution">
    <text evidence="8">The sequence shown here is derived from an EMBL/GenBank/DDBJ whole genome shotgun (WGS) entry which is preliminary data.</text>
</comment>
<comment type="cofactor">
    <cofactor evidence="1">
        <name>thiamine diphosphate</name>
        <dbReference type="ChEBI" id="CHEBI:58937"/>
    </cofactor>
</comment>
<evidence type="ECO:0000256" key="3">
    <source>
        <dbReference type="ARBA" id="ARBA00023052"/>
    </source>
</evidence>
<dbReference type="Pfam" id="PF00205">
    <property type="entry name" value="TPP_enzyme_M"/>
    <property type="match status" value="1"/>
</dbReference>
<dbReference type="Gene3D" id="3.40.50.1220">
    <property type="entry name" value="TPP-binding domain"/>
    <property type="match status" value="1"/>
</dbReference>
<protein>
    <submittedName>
        <fullName evidence="8">Thiamine pyrophosphate-binding protein</fullName>
    </submittedName>
</protein>
<evidence type="ECO:0000256" key="1">
    <source>
        <dbReference type="ARBA" id="ARBA00001964"/>
    </source>
</evidence>
<dbReference type="EMBL" id="JAMJEV010000002">
    <property type="protein sequence ID" value="MDO0821842.1"/>
    <property type="molecule type" value="Genomic_DNA"/>
</dbReference>
<organism evidence="8 9">
    <name type="scientific">Desulfosporosinus nitroreducens</name>
    <dbReference type="NCBI Taxonomy" id="2018668"/>
    <lineage>
        <taxon>Bacteria</taxon>
        <taxon>Bacillati</taxon>
        <taxon>Bacillota</taxon>
        <taxon>Clostridia</taxon>
        <taxon>Eubacteriales</taxon>
        <taxon>Desulfitobacteriaceae</taxon>
        <taxon>Desulfosporosinus</taxon>
    </lineage>
</organism>
<keyword evidence="9" id="KW-1185">Reference proteome</keyword>
<evidence type="ECO:0000259" key="7">
    <source>
        <dbReference type="Pfam" id="PF02776"/>
    </source>
</evidence>
<dbReference type="RefSeq" id="WP_301998016.1">
    <property type="nucleotide sequence ID" value="NZ_JAMJEV010000002.1"/>
</dbReference>
<dbReference type="InterPro" id="IPR012001">
    <property type="entry name" value="Thiamin_PyroP_enz_TPP-bd_dom"/>
</dbReference>
<feature type="domain" description="Thiamine pyrophosphate enzyme TPP-binding" evidence="6">
    <location>
        <begin position="417"/>
        <end position="494"/>
    </location>
</feature>
<dbReference type="Gene3D" id="3.40.50.970">
    <property type="match status" value="3"/>
</dbReference>
<dbReference type="InterPro" id="IPR029061">
    <property type="entry name" value="THDP-binding"/>
</dbReference>
<evidence type="ECO:0000259" key="5">
    <source>
        <dbReference type="Pfam" id="PF00205"/>
    </source>
</evidence>
<proteinExistence type="inferred from homology"/>
<keyword evidence="3 4" id="KW-0786">Thiamine pyrophosphate</keyword>
<sequence>MALWGIEEKVKHYFADELEKEAEMTGAQFVVKFLEKKEVAHVFGIPGAAILPFYDAVLEQEHMRAINVHQGQTAIFMAEGYARSTGKVGICALTSGGGTTNFLTGLNSAHGDSIPLIVFTGQVTTNLIGKDAFQEAPIVEMARGITKAIYLVTKTEDLPKVTSEAWRLATQGRKGPVLIDIPVNVQKGLLKINLEDYLKEEKGEHIDLVKVSDSQLEEVFTMIEKAERPVLLVGGRVAGNVSDELIGLAQLLQIPIVSSLMGKDGFPNYHHLYAGIAGPVCQTQLGNKTIYESDLIVNLGEWFDSRSTGGRNFFKEGSKIIHINITEEEILFSHHIPDELVIASDVKNFILKLHNLIRSREYKPNTEALKRIESLRIEKTNLARQAESESSPLKSQQMITEVRKGIRPDAIVTLDWGLGRIWASQLYDAHEPRTFLIDRAGAMGWSLGAAMGAQLAYPQRQVVNLLGDASLGMSLEGLATAVKHDIPVVIVVFRKELEFATAAKGMGVEAELVEKPEQITDALTRAFSAYRPYLIEILVDSDAQRSVSTRLFSLSTSTLSDRMI</sequence>
<dbReference type="PANTHER" id="PTHR18968">
    <property type="entry name" value="THIAMINE PYROPHOSPHATE ENZYMES"/>
    <property type="match status" value="1"/>
</dbReference>
<dbReference type="Proteomes" id="UP001176021">
    <property type="component" value="Unassembled WGS sequence"/>
</dbReference>
<dbReference type="Pfam" id="PF02775">
    <property type="entry name" value="TPP_enzyme_C"/>
    <property type="match status" value="1"/>
</dbReference>
<dbReference type="PROSITE" id="PS00187">
    <property type="entry name" value="TPP_ENZYMES"/>
    <property type="match status" value="1"/>
</dbReference>
<reference evidence="8" key="1">
    <citation type="submission" date="2022-05" db="EMBL/GenBank/DDBJ databases">
        <title>Expanded diversity of anoxic marine methylotrophy in a Black Sea sulfate reducing microorganism.</title>
        <authorList>
            <person name="Fischer P.Q."/>
            <person name="Stams A.J.M."/>
            <person name="Villanueva L."/>
            <person name="Sousa D.Z."/>
        </authorList>
    </citation>
    <scope>NUCLEOTIDE SEQUENCE</scope>
    <source>
        <strain evidence="8">P130</strain>
    </source>
</reference>
<dbReference type="InterPro" id="IPR012000">
    <property type="entry name" value="Thiamin_PyroP_enz_cen_dom"/>
</dbReference>
<dbReference type="InterPro" id="IPR029035">
    <property type="entry name" value="DHS-like_NAD/FAD-binding_dom"/>
</dbReference>
<dbReference type="InterPro" id="IPR011766">
    <property type="entry name" value="TPP_enzyme_TPP-bd"/>
</dbReference>
<dbReference type="SUPFAM" id="SSF52518">
    <property type="entry name" value="Thiamin diphosphate-binding fold (THDP-binding)"/>
    <property type="match status" value="2"/>
</dbReference>
<evidence type="ECO:0000256" key="2">
    <source>
        <dbReference type="ARBA" id="ARBA00007812"/>
    </source>
</evidence>
<dbReference type="CDD" id="cd07035">
    <property type="entry name" value="TPP_PYR_POX_like"/>
    <property type="match status" value="1"/>
</dbReference>
<accession>A0ABT8QKH7</accession>
<evidence type="ECO:0000313" key="8">
    <source>
        <dbReference type="EMBL" id="MDO0821842.1"/>
    </source>
</evidence>
<comment type="similarity">
    <text evidence="2 4">Belongs to the TPP enzyme family.</text>
</comment>
<evidence type="ECO:0000313" key="9">
    <source>
        <dbReference type="Proteomes" id="UP001176021"/>
    </source>
</evidence>
<dbReference type="PANTHER" id="PTHR18968:SF13">
    <property type="entry name" value="ACETOLACTATE SYNTHASE CATALYTIC SUBUNIT, MITOCHONDRIAL"/>
    <property type="match status" value="1"/>
</dbReference>
<feature type="domain" description="Thiamine pyrophosphate enzyme central" evidence="5">
    <location>
        <begin position="216"/>
        <end position="352"/>
    </location>
</feature>
<dbReference type="Pfam" id="PF02776">
    <property type="entry name" value="TPP_enzyme_N"/>
    <property type="match status" value="1"/>
</dbReference>
<dbReference type="SUPFAM" id="SSF52467">
    <property type="entry name" value="DHS-like NAD/FAD-binding domain"/>
    <property type="match status" value="1"/>
</dbReference>
<name>A0ABT8QKH7_9FIRM</name>
<evidence type="ECO:0000256" key="4">
    <source>
        <dbReference type="RuleBase" id="RU362132"/>
    </source>
</evidence>
<evidence type="ECO:0000259" key="6">
    <source>
        <dbReference type="Pfam" id="PF02775"/>
    </source>
</evidence>